<dbReference type="Proteomes" id="UP000510682">
    <property type="component" value="Chromosome"/>
</dbReference>
<evidence type="ECO:0000313" key="1">
    <source>
        <dbReference type="EMBL" id="QLL06064.1"/>
    </source>
</evidence>
<sequence length="47" mass="5197">MASPLHAAVDPAEQEPDIRVIVVTGRAGHSLPALTWVRRVRLPPWET</sequence>
<organism evidence="1 2">
    <name type="scientific">Mycobacterium vicinigordonae</name>
    <dbReference type="NCBI Taxonomy" id="1719132"/>
    <lineage>
        <taxon>Bacteria</taxon>
        <taxon>Bacillati</taxon>
        <taxon>Actinomycetota</taxon>
        <taxon>Actinomycetes</taxon>
        <taxon>Mycobacteriales</taxon>
        <taxon>Mycobacteriaceae</taxon>
        <taxon>Mycobacterium</taxon>
    </lineage>
</organism>
<accession>A0A7D6DVW4</accession>
<protein>
    <submittedName>
        <fullName evidence="1">Uncharacterized protein</fullName>
    </submittedName>
</protein>
<proteinExistence type="predicted"/>
<evidence type="ECO:0000313" key="2">
    <source>
        <dbReference type="Proteomes" id="UP000510682"/>
    </source>
</evidence>
<keyword evidence="2" id="KW-1185">Reference proteome</keyword>
<reference evidence="1" key="1">
    <citation type="submission" date="2020-07" db="EMBL/GenBank/DDBJ databases">
        <title>Description of Mycobacterium gordonae subsp. intergordonae subsp.nov. and Mycobacterium gordonae subsp. gordonae subsp. nov.</title>
        <authorList>
            <person name="Huang H."/>
        </authorList>
    </citation>
    <scope>NUCLEOTIDE SEQUENCE [LARGE SCALE GENOMIC DNA]</scope>
    <source>
        <strain evidence="1">24T</strain>
    </source>
</reference>
<dbReference type="KEGG" id="mgor:H0P51_20100"/>
<dbReference type="AlphaFoldDB" id="A0A7D6DVW4"/>
<dbReference type="RefSeq" id="WP_180914645.1">
    <property type="nucleotide sequence ID" value="NZ_CP059165.1"/>
</dbReference>
<reference evidence="1" key="2">
    <citation type="submission" date="2020-07" db="EMBL/GenBank/DDBJ databases">
        <authorList>
            <person name="Yu X."/>
        </authorList>
    </citation>
    <scope>NUCLEOTIDE SEQUENCE [LARGE SCALE GENOMIC DNA]</scope>
    <source>
        <strain evidence="1">24T</strain>
    </source>
</reference>
<name>A0A7D6DVW4_9MYCO</name>
<dbReference type="EMBL" id="CP059165">
    <property type="protein sequence ID" value="QLL06064.1"/>
    <property type="molecule type" value="Genomic_DNA"/>
</dbReference>
<gene>
    <name evidence="1" type="ORF">H0P51_20100</name>
</gene>